<dbReference type="Pfam" id="PF07992">
    <property type="entry name" value="Pyr_redox_2"/>
    <property type="match status" value="1"/>
</dbReference>
<evidence type="ECO:0000256" key="3">
    <source>
        <dbReference type="ARBA" id="ARBA00023002"/>
    </source>
</evidence>
<dbReference type="EMBL" id="VFFF01000001">
    <property type="protein sequence ID" value="TNY33966.1"/>
    <property type="molecule type" value="Genomic_DNA"/>
</dbReference>
<evidence type="ECO:0000256" key="2">
    <source>
        <dbReference type="ARBA" id="ARBA00022630"/>
    </source>
</evidence>
<dbReference type="PRINTS" id="PR00469">
    <property type="entry name" value="PNDRDTASEII"/>
</dbReference>
<evidence type="ECO:0000313" key="5">
    <source>
        <dbReference type="EMBL" id="TNY33966.1"/>
    </source>
</evidence>
<keyword evidence="6" id="KW-1185">Reference proteome</keyword>
<organism evidence="5 6">
    <name type="scientific">Pelagovum pacificum</name>
    <dbReference type="NCBI Taxonomy" id="2588711"/>
    <lineage>
        <taxon>Bacteria</taxon>
        <taxon>Pseudomonadati</taxon>
        <taxon>Pseudomonadota</taxon>
        <taxon>Alphaproteobacteria</taxon>
        <taxon>Rhodobacterales</taxon>
        <taxon>Paracoccaceae</taxon>
        <taxon>Pelagovum</taxon>
    </lineage>
</organism>
<dbReference type="Gene3D" id="3.50.50.60">
    <property type="entry name" value="FAD/NAD(P)-binding domain"/>
    <property type="match status" value="2"/>
</dbReference>
<evidence type="ECO:0000259" key="4">
    <source>
        <dbReference type="Pfam" id="PF07992"/>
    </source>
</evidence>
<comment type="caution">
    <text evidence="5">The sequence shown here is derived from an EMBL/GenBank/DDBJ whole genome shotgun (WGS) entry which is preliminary data.</text>
</comment>
<dbReference type="SUPFAM" id="SSF51905">
    <property type="entry name" value="FAD/NAD(P)-binding domain"/>
    <property type="match status" value="1"/>
</dbReference>
<dbReference type="OrthoDB" id="9786503at2"/>
<keyword evidence="3" id="KW-0560">Oxidoreductase</keyword>
<keyword evidence="2" id="KW-0285">Flavoprotein</keyword>
<dbReference type="Proteomes" id="UP000314011">
    <property type="component" value="Unassembled WGS sequence"/>
</dbReference>
<dbReference type="PRINTS" id="PR00368">
    <property type="entry name" value="FADPNR"/>
</dbReference>
<proteinExistence type="predicted"/>
<protein>
    <recommendedName>
        <fullName evidence="1">Thioredoxin reductase</fullName>
    </recommendedName>
</protein>
<sequence>MTHDVIVIGGSYAGMAAALQLLRARRSVLVIDFGTRRNRFASQSHGFLGMDGMAPGDIVRIAREQLEAYKTLTWIDDTVADVSGETDAFTVTTCAGECHDGRRVIFGTGVTDALPEIEGLAERWGKHVFHCPYCHGYELNEGRIGVIGTGPNSVHQALLLPEWGPTTFLTNGVVPLDHDVRADLLRRGVTIEDTPITRLSGDATVELTDGTSLDFAGLFTASVVAPSSDVAERLGCQIEDTMLGRMISTDASKETSVPGAFACGDTARVPHSVALAVGDGSWAGASVHRSLIS</sequence>
<reference evidence="5 6" key="1">
    <citation type="submission" date="2019-06" db="EMBL/GenBank/DDBJ databases">
        <title>Genome of new Rhodobacteraceae sp. SM1903.</title>
        <authorList>
            <person name="Ren X."/>
        </authorList>
    </citation>
    <scope>NUCLEOTIDE SEQUENCE [LARGE SCALE GENOMIC DNA]</scope>
    <source>
        <strain evidence="5 6">SM1903</strain>
    </source>
</reference>
<feature type="domain" description="FAD/NAD(P)-binding" evidence="4">
    <location>
        <begin position="3"/>
        <end position="280"/>
    </location>
</feature>
<name>A0A5C5GKI7_9RHOB</name>
<dbReference type="PANTHER" id="PTHR48105">
    <property type="entry name" value="THIOREDOXIN REDUCTASE 1-RELATED-RELATED"/>
    <property type="match status" value="1"/>
</dbReference>
<accession>A0A5C5GKI7</accession>
<evidence type="ECO:0000256" key="1">
    <source>
        <dbReference type="ARBA" id="ARBA00018719"/>
    </source>
</evidence>
<dbReference type="AlphaFoldDB" id="A0A5C5GKI7"/>
<evidence type="ECO:0000313" key="6">
    <source>
        <dbReference type="Proteomes" id="UP000314011"/>
    </source>
</evidence>
<dbReference type="RefSeq" id="WP_140194864.1">
    <property type="nucleotide sequence ID" value="NZ_CP065915.1"/>
</dbReference>
<dbReference type="InterPro" id="IPR023753">
    <property type="entry name" value="FAD/NAD-binding_dom"/>
</dbReference>
<dbReference type="InterPro" id="IPR036188">
    <property type="entry name" value="FAD/NAD-bd_sf"/>
</dbReference>
<gene>
    <name evidence="5" type="ORF">FHY64_12075</name>
</gene>
<dbReference type="GO" id="GO:0016491">
    <property type="term" value="F:oxidoreductase activity"/>
    <property type="evidence" value="ECO:0007669"/>
    <property type="project" value="UniProtKB-KW"/>
</dbReference>
<dbReference type="InterPro" id="IPR050097">
    <property type="entry name" value="Ferredoxin-NADP_redctase_2"/>
</dbReference>